<evidence type="ECO:0000313" key="4">
    <source>
        <dbReference type="Proteomes" id="UP000215181"/>
    </source>
</evidence>
<evidence type="ECO:0000256" key="1">
    <source>
        <dbReference type="SAM" id="SignalP"/>
    </source>
</evidence>
<name>A0A235EVK3_9RHOO</name>
<dbReference type="EMBL" id="NOIH01000026">
    <property type="protein sequence ID" value="OYD52813.1"/>
    <property type="molecule type" value="Genomic_DNA"/>
</dbReference>
<reference evidence="3 4" key="1">
    <citation type="submission" date="2017-07" db="EMBL/GenBank/DDBJ databases">
        <title>Thauera sp. KNDSS-Mac4 genome sequence and assembly.</title>
        <authorList>
            <person name="Mayilraj S."/>
        </authorList>
    </citation>
    <scope>NUCLEOTIDE SEQUENCE [LARGE SCALE GENOMIC DNA]</scope>
    <source>
        <strain evidence="3 4">KNDSS-Mac4</strain>
    </source>
</reference>
<feature type="domain" description="Ice-binding protein C-terminal" evidence="2">
    <location>
        <begin position="248"/>
        <end position="270"/>
    </location>
</feature>
<gene>
    <name evidence="3" type="ORF">CGK74_15810</name>
</gene>
<protein>
    <recommendedName>
        <fullName evidence="2">Ice-binding protein C-terminal domain-containing protein</fullName>
    </recommendedName>
</protein>
<evidence type="ECO:0000259" key="2">
    <source>
        <dbReference type="Pfam" id="PF07589"/>
    </source>
</evidence>
<dbReference type="NCBIfam" id="TIGR02595">
    <property type="entry name" value="PEP_CTERM"/>
    <property type="match status" value="1"/>
</dbReference>
<comment type="caution">
    <text evidence="3">The sequence shown here is derived from an EMBL/GenBank/DDBJ whole genome shotgun (WGS) entry which is preliminary data.</text>
</comment>
<keyword evidence="4" id="KW-1185">Reference proteome</keyword>
<dbReference type="Proteomes" id="UP000215181">
    <property type="component" value="Unassembled WGS sequence"/>
</dbReference>
<dbReference type="InterPro" id="IPR013424">
    <property type="entry name" value="Ice-binding_C"/>
</dbReference>
<proteinExistence type="predicted"/>
<keyword evidence="1" id="KW-0732">Signal</keyword>
<feature type="signal peptide" evidence="1">
    <location>
        <begin position="1"/>
        <end position="44"/>
    </location>
</feature>
<sequence>MFIEQDLLQQKTDPNRSIIMKLKSTAASLAVATALSLSAGAANALTVAGVTWDPDSPFDLTAQSSIFQTVAIAAGQSISGYGRFNELNFEDRDIFCPDCELTYHFYDYVLMEDYLPTVGSTFRFSGGKVDVYVSGRNFSATDPASAIDGTLWLSLIGMDIDGDGSTLQGSITAVSSLGLGLSGVGEGYLEVVGGVAAQYFDTNGQPDRVNGPTDLLYTSSFQPSRTPIVGPDGVTYTHFGTAEISGNTVPEPGALALLGLGLAGLGVMRRAKKAA</sequence>
<dbReference type="AlphaFoldDB" id="A0A235EVK3"/>
<organism evidence="3 4">
    <name type="scientific">Thauera propionica</name>
    <dbReference type="NCBI Taxonomy" id="2019431"/>
    <lineage>
        <taxon>Bacteria</taxon>
        <taxon>Pseudomonadati</taxon>
        <taxon>Pseudomonadota</taxon>
        <taxon>Betaproteobacteria</taxon>
        <taxon>Rhodocyclales</taxon>
        <taxon>Zoogloeaceae</taxon>
        <taxon>Thauera</taxon>
    </lineage>
</organism>
<dbReference type="Pfam" id="PF07589">
    <property type="entry name" value="PEP-CTERM"/>
    <property type="match status" value="1"/>
</dbReference>
<accession>A0A235EVK3</accession>
<feature type="chain" id="PRO_5012850677" description="Ice-binding protein C-terminal domain-containing protein" evidence="1">
    <location>
        <begin position="45"/>
        <end position="275"/>
    </location>
</feature>
<evidence type="ECO:0000313" key="3">
    <source>
        <dbReference type="EMBL" id="OYD52813.1"/>
    </source>
</evidence>